<dbReference type="InterPro" id="IPR027417">
    <property type="entry name" value="P-loop_NTPase"/>
</dbReference>
<sequence>MIQLSNITCKAGNKILLQNINARFEPGKLHLVIGPNGAGKSTLLKIAGGQISPHAGTVLYETKRLETMSYQALARVRAALSQHMELSFPLKVWEVVMMGRYPHIHGNHVRKDIRYCHEAMQLFDLEELSERDYMSLSGGEKQRVHFARIMAQIWEPVPGSCRYLLLDEPLTFLDVHYQFQFMQLLKTLLQQQDLVIIGVVHDLNIAAKFADNILLLHHGKLVCSGTREAVLTSAHIREVYRLEPVIYETSDRYFLFF</sequence>
<reference evidence="7 8" key="1">
    <citation type="submission" date="2018-03" db="EMBL/GenBank/DDBJ databases">
        <title>Genomic Encyclopedia of Archaeal and Bacterial Type Strains, Phase II (KMG-II): from individual species to whole genera.</title>
        <authorList>
            <person name="Goeker M."/>
        </authorList>
    </citation>
    <scope>NUCLEOTIDE SEQUENCE [LARGE SCALE GENOMIC DNA]</scope>
    <source>
        <strain evidence="7 8">DSM 24859</strain>
    </source>
</reference>
<evidence type="ECO:0000256" key="2">
    <source>
        <dbReference type="ARBA" id="ARBA00022741"/>
    </source>
</evidence>
<organism evidence="7 8">
    <name type="scientific">Chitinophaga niastensis</name>
    <dbReference type="NCBI Taxonomy" id="536980"/>
    <lineage>
        <taxon>Bacteria</taxon>
        <taxon>Pseudomonadati</taxon>
        <taxon>Bacteroidota</taxon>
        <taxon>Chitinophagia</taxon>
        <taxon>Chitinophagales</taxon>
        <taxon>Chitinophagaceae</taxon>
        <taxon>Chitinophaga</taxon>
    </lineage>
</organism>
<dbReference type="PROSITE" id="PS50893">
    <property type="entry name" value="ABC_TRANSPORTER_2"/>
    <property type="match status" value="1"/>
</dbReference>
<evidence type="ECO:0000259" key="6">
    <source>
        <dbReference type="PROSITE" id="PS50893"/>
    </source>
</evidence>
<dbReference type="InterPro" id="IPR003439">
    <property type="entry name" value="ABC_transporter-like_ATP-bd"/>
</dbReference>
<dbReference type="Gene3D" id="3.40.50.300">
    <property type="entry name" value="P-loop containing nucleotide triphosphate hydrolases"/>
    <property type="match status" value="1"/>
</dbReference>
<evidence type="ECO:0000256" key="4">
    <source>
        <dbReference type="ARBA" id="ARBA00022967"/>
    </source>
</evidence>
<dbReference type="SMART" id="SM00382">
    <property type="entry name" value="AAA"/>
    <property type="match status" value="1"/>
</dbReference>
<dbReference type="NCBIfam" id="NF010068">
    <property type="entry name" value="PRK13548.1"/>
    <property type="match status" value="1"/>
</dbReference>
<protein>
    <submittedName>
        <fullName evidence="7">Iron complex transport system ATP-binding protein</fullName>
    </submittedName>
</protein>
<evidence type="ECO:0000256" key="3">
    <source>
        <dbReference type="ARBA" id="ARBA00022840"/>
    </source>
</evidence>
<dbReference type="EMBL" id="PYAW01000003">
    <property type="protein sequence ID" value="PSL46341.1"/>
    <property type="molecule type" value="Genomic_DNA"/>
</dbReference>
<feature type="domain" description="ABC transporter" evidence="6">
    <location>
        <begin position="2"/>
        <end position="243"/>
    </location>
</feature>
<dbReference type="CDD" id="cd03214">
    <property type="entry name" value="ABC_Iron-Siderophores_B12_Hemin"/>
    <property type="match status" value="1"/>
</dbReference>
<keyword evidence="3 7" id="KW-0067">ATP-binding</keyword>
<evidence type="ECO:0000313" key="8">
    <source>
        <dbReference type="Proteomes" id="UP000240971"/>
    </source>
</evidence>
<comment type="function">
    <text evidence="5">Part of the ABC transporter complex HmuTUV involved in hemin import. Responsible for energy coupling to the transport system.</text>
</comment>
<dbReference type="PANTHER" id="PTHR42794:SF1">
    <property type="entry name" value="HEMIN IMPORT ATP-BINDING PROTEIN HMUV"/>
    <property type="match status" value="1"/>
</dbReference>
<dbReference type="GO" id="GO:0005524">
    <property type="term" value="F:ATP binding"/>
    <property type="evidence" value="ECO:0007669"/>
    <property type="project" value="UniProtKB-KW"/>
</dbReference>
<keyword evidence="1" id="KW-0813">Transport</keyword>
<proteinExistence type="predicted"/>
<dbReference type="AlphaFoldDB" id="A0A2P8HJF2"/>
<dbReference type="RefSeq" id="WP_106529127.1">
    <property type="nucleotide sequence ID" value="NZ_PYAW01000003.1"/>
</dbReference>
<dbReference type="InterPro" id="IPR003593">
    <property type="entry name" value="AAA+_ATPase"/>
</dbReference>
<dbReference type="GO" id="GO:0016887">
    <property type="term" value="F:ATP hydrolysis activity"/>
    <property type="evidence" value="ECO:0007669"/>
    <property type="project" value="InterPro"/>
</dbReference>
<dbReference type="Pfam" id="PF00005">
    <property type="entry name" value="ABC_tran"/>
    <property type="match status" value="1"/>
</dbReference>
<dbReference type="OrthoDB" id="9806726at2"/>
<dbReference type="PANTHER" id="PTHR42794">
    <property type="entry name" value="HEMIN IMPORT ATP-BINDING PROTEIN HMUV"/>
    <property type="match status" value="1"/>
</dbReference>
<dbReference type="Proteomes" id="UP000240971">
    <property type="component" value="Unassembled WGS sequence"/>
</dbReference>
<evidence type="ECO:0000256" key="1">
    <source>
        <dbReference type="ARBA" id="ARBA00022448"/>
    </source>
</evidence>
<evidence type="ECO:0000313" key="7">
    <source>
        <dbReference type="EMBL" id="PSL46341.1"/>
    </source>
</evidence>
<comment type="caution">
    <text evidence="7">The sequence shown here is derived from an EMBL/GenBank/DDBJ whole genome shotgun (WGS) entry which is preliminary data.</text>
</comment>
<name>A0A2P8HJF2_CHINA</name>
<gene>
    <name evidence="7" type="ORF">CLV51_103319</name>
</gene>
<accession>A0A2P8HJF2</accession>
<dbReference type="SUPFAM" id="SSF52540">
    <property type="entry name" value="P-loop containing nucleoside triphosphate hydrolases"/>
    <property type="match status" value="1"/>
</dbReference>
<keyword evidence="8" id="KW-1185">Reference proteome</keyword>
<evidence type="ECO:0000256" key="5">
    <source>
        <dbReference type="ARBA" id="ARBA00037066"/>
    </source>
</evidence>
<keyword evidence="2" id="KW-0547">Nucleotide-binding</keyword>
<keyword evidence="4" id="KW-1278">Translocase</keyword>